<dbReference type="Proteomes" id="UP000006727">
    <property type="component" value="Chromosome 1"/>
</dbReference>
<organism evidence="1">
    <name type="scientific">Physcomitrium patens</name>
    <name type="common">Spreading-leaved earth moss</name>
    <name type="synonym">Physcomitrella patens</name>
    <dbReference type="NCBI Taxonomy" id="3218"/>
    <lineage>
        <taxon>Eukaryota</taxon>
        <taxon>Viridiplantae</taxon>
        <taxon>Streptophyta</taxon>
        <taxon>Embryophyta</taxon>
        <taxon>Bryophyta</taxon>
        <taxon>Bryophytina</taxon>
        <taxon>Bryopsida</taxon>
        <taxon>Funariidae</taxon>
        <taxon>Funariales</taxon>
        <taxon>Funariaceae</taxon>
        <taxon>Physcomitrium</taxon>
    </lineage>
</organism>
<dbReference type="PANTHER" id="PTHR47481:SF5">
    <property type="entry name" value="RIBONUCLEASE H-LIKE DOMAIN, GAG-PRE-INTEGRASE DOMAIN, GAG-POLYPEPTIDE OF LTR COPIA-TYPE-RELATED"/>
    <property type="match status" value="1"/>
</dbReference>
<dbReference type="AlphaFoldDB" id="A0A2K1L8M9"/>
<dbReference type="EnsemblPlants" id="Pp3c1_18880V3.1">
    <property type="protein sequence ID" value="PAC:32970489.CDS.1"/>
    <property type="gene ID" value="Pp3c1_18880"/>
</dbReference>
<evidence type="ECO:0000313" key="2">
    <source>
        <dbReference type="EnsemblPlants" id="PAC:32970489.CDS.1"/>
    </source>
</evidence>
<protein>
    <submittedName>
        <fullName evidence="1 2">Uncharacterized protein</fullName>
    </submittedName>
</protein>
<dbReference type="EMBL" id="ABEU02000001">
    <property type="protein sequence ID" value="PNR62396.1"/>
    <property type="molecule type" value="Genomic_DNA"/>
</dbReference>
<accession>A0A2K1L8M9</accession>
<reference evidence="1 3" key="2">
    <citation type="journal article" date="2018" name="Plant J.">
        <title>The Physcomitrella patens chromosome-scale assembly reveals moss genome structure and evolution.</title>
        <authorList>
            <person name="Lang D."/>
            <person name="Ullrich K.K."/>
            <person name="Murat F."/>
            <person name="Fuchs J."/>
            <person name="Jenkins J."/>
            <person name="Haas F.B."/>
            <person name="Piednoel M."/>
            <person name="Gundlach H."/>
            <person name="Van Bel M."/>
            <person name="Meyberg R."/>
            <person name="Vives C."/>
            <person name="Morata J."/>
            <person name="Symeonidi A."/>
            <person name="Hiss M."/>
            <person name="Muchero W."/>
            <person name="Kamisugi Y."/>
            <person name="Saleh O."/>
            <person name="Blanc G."/>
            <person name="Decker E.L."/>
            <person name="van Gessel N."/>
            <person name="Grimwood J."/>
            <person name="Hayes R.D."/>
            <person name="Graham S.W."/>
            <person name="Gunter L.E."/>
            <person name="McDaniel S.F."/>
            <person name="Hoernstein S.N.W."/>
            <person name="Larsson A."/>
            <person name="Li F.W."/>
            <person name="Perroud P.F."/>
            <person name="Phillips J."/>
            <person name="Ranjan P."/>
            <person name="Rokshar D.S."/>
            <person name="Rothfels C.J."/>
            <person name="Schneider L."/>
            <person name="Shu S."/>
            <person name="Stevenson D.W."/>
            <person name="Thummler F."/>
            <person name="Tillich M."/>
            <person name="Villarreal Aguilar J.C."/>
            <person name="Widiez T."/>
            <person name="Wong G.K."/>
            <person name="Wymore A."/>
            <person name="Zhang Y."/>
            <person name="Zimmer A.D."/>
            <person name="Quatrano R.S."/>
            <person name="Mayer K.F.X."/>
            <person name="Goodstein D."/>
            <person name="Casacuberta J.M."/>
            <person name="Vandepoele K."/>
            <person name="Reski R."/>
            <person name="Cuming A.C."/>
            <person name="Tuskan G.A."/>
            <person name="Maumus F."/>
            <person name="Salse J."/>
            <person name="Schmutz J."/>
            <person name="Rensing S.A."/>
        </authorList>
    </citation>
    <scope>NUCLEOTIDE SEQUENCE [LARGE SCALE GENOMIC DNA]</scope>
    <source>
        <strain evidence="2 3">cv. Gransden 2004</strain>
    </source>
</reference>
<evidence type="ECO:0000313" key="3">
    <source>
        <dbReference type="Proteomes" id="UP000006727"/>
    </source>
</evidence>
<dbReference type="PaxDb" id="3218-PP1S43_83V6.1"/>
<dbReference type="Pfam" id="PF14223">
    <property type="entry name" value="Retrotran_gag_2"/>
    <property type="match status" value="1"/>
</dbReference>
<name>A0A2K1L8M9_PHYPA</name>
<keyword evidence="3" id="KW-1185">Reference proteome</keyword>
<evidence type="ECO:0000313" key="1">
    <source>
        <dbReference type="EMBL" id="PNR62396.1"/>
    </source>
</evidence>
<dbReference type="OMA" id="HIAECND"/>
<dbReference type="PANTHER" id="PTHR47481">
    <property type="match status" value="1"/>
</dbReference>
<proteinExistence type="predicted"/>
<reference evidence="1 3" key="1">
    <citation type="journal article" date="2008" name="Science">
        <title>The Physcomitrella genome reveals evolutionary insights into the conquest of land by plants.</title>
        <authorList>
            <person name="Rensing S."/>
            <person name="Lang D."/>
            <person name="Zimmer A."/>
            <person name="Terry A."/>
            <person name="Salamov A."/>
            <person name="Shapiro H."/>
            <person name="Nishiyama T."/>
            <person name="Perroud P.-F."/>
            <person name="Lindquist E."/>
            <person name="Kamisugi Y."/>
            <person name="Tanahashi T."/>
            <person name="Sakakibara K."/>
            <person name="Fujita T."/>
            <person name="Oishi K."/>
            <person name="Shin-I T."/>
            <person name="Kuroki Y."/>
            <person name="Toyoda A."/>
            <person name="Suzuki Y."/>
            <person name="Hashimoto A."/>
            <person name="Yamaguchi K."/>
            <person name="Sugano A."/>
            <person name="Kohara Y."/>
            <person name="Fujiyama A."/>
            <person name="Anterola A."/>
            <person name="Aoki S."/>
            <person name="Ashton N."/>
            <person name="Barbazuk W.B."/>
            <person name="Barker E."/>
            <person name="Bennetzen J."/>
            <person name="Bezanilla M."/>
            <person name="Blankenship R."/>
            <person name="Cho S.H."/>
            <person name="Dutcher S."/>
            <person name="Estelle M."/>
            <person name="Fawcett J.A."/>
            <person name="Gundlach H."/>
            <person name="Hanada K."/>
            <person name="Heyl A."/>
            <person name="Hicks K.A."/>
            <person name="Hugh J."/>
            <person name="Lohr M."/>
            <person name="Mayer K."/>
            <person name="Melkozernov A."/>
            <person name="Murata T."/>
            <person name="Nelson D."/>
            <person name="Pils B."/>
            <person name="Prigge M."/>
            <person name="Reiss B."/>
            <person name="Renner T."/>
            <person name="Rombauts S."/>
            <person name="Rushton P."/>
            <person name="Sanderfoot A."/>
            <person name="Schween G."/>
            <person name="Shiu S.-H."/>
            <person name="Stueber K."/>
            <person name="Theodoulou F.L."/>
            <person name="Tu H."/>
            <person name="Van de Peer Y."/>
            <person name="Verrier P.J."/>
            <person name="Waters E."/>
            <person name="Wood A."/>
            <person name="Yang L."/>
            <person name="Cove D."/>
            <person name="Cuming A."/>
            <person name="Hasebe M."/>
            <person name="Lucas S."/>
            <person name="Mishler D.B."/>
            <person name="Reski R."/>
            <person name="Grigoriev I."/>
            <person name="Quatrano R.S."/>
            <person name="Boore J.L."/>
        </authorList>
    </citation>
    <scope>NUCLEOTIDE SEQUENCE [LARGE SCALE GENOMIC DNA]</scope>
    <source>
        <strain evidence="2 3">cv. Gransden 2004</strain>
    </source>
</reference>
<reference evidence="2" key="3">
    <citation type="submission" date="2020-12" db="UniProtKB">
        <authorList>
            <consortium name="EnsemblPlants"/>
        </authorList>
    </citation>
    <scope>IDENTIFICATION</scope>
</reference>
<dbReference type="Gramene" id="Pp3c1_18880V3.1">
    <property type="protein sequence ID" value="PAC:32970489.CDS.1"/>
    <property type="gene ID" value="Pp3c1_18880"/>
</dbReference>
<sequence length="149" mass="17359">MAIIIMSVKNAEIYHIAECNDPTNAWKILPTMYEGQNAVHTMQLLNTLYTLQMQEGTPIEEFIRCIKETAIQLATVGEEIQGNKLVHLTLNIFPTSYEDFIQDIVGQEQLQNFKNLCSRLLYEEQRQKARLNDREESLMIQSFKRHPRS</sequence>
<dbReference type="InParanoid" id="A0A2K1L8M9"/>
<gene>
    <name evidence="1" type="ORF">PHYPA_000820</name>
</gene>